<dbReference type="WBParaSite" id="Pan_g17559.t1">
    <property type="protein sequence ID" value="Pan_g17559.t1"/>
    <property type="gene ID" value="Pan_g17559"/>
</dbReference>
<proteinExistence type="predicted"/>
<reference evidence="1" key="1">
    <citation type="journal article" date="2013" name="Genetics">
        <title>The draft genome and transcriptome of Panagrellus redivivus are shaped by the harsh demands of a free-living lifestyle.</title>
        <authorList>
            <person name="Srinivasan J."/>
            <person name="Dillman A.R."/>
            <person name="Macchietto M.G."/>
            <person name="Heikkinen L."/>
            <person name="Lakso M."/>
            <person name="Fracchia K.M."/>
            <person name="Antoshechkin I."/>
            <person name="Mortazavi A."/>
            <person name="Wong G."/>
            <person name="Sternberg P.W."/>
        </authorList>
    </citation>
    <scope>NUCLEOTIDE SEQUENCE [LARGE SCALE GENOMIC DNA]</scope>
    <source>
        <strain evidence="1">MT8872</strain>
    </source>
</reference>
<dbReference type="AlphaFoldDB" id="A0A7E4V8N0"/>
<organism evidence="1 2">
    <name type="scientific">Panagrellus redivivus</name>
    <name type="common">Microworm</name>
    <dbReference type="NCBI Taxonomy" id="6233"/>
    <lineage>
        <taxon>Eukaryota</taxon>
        <taxon>Metazoa</taxon>
        <taxon>Ecdysozoa</taxon>
        <taxon>Nematoda</taxon>
        <taxon>Chromadorea</taxon>
        <taxon>Rhabditida</taxon>
        <taxon>Tylenchina</taxon>
        <taxon>Panagrolaimomorpha</taxon>
        <taxon>Panagrolaimoidea</taxon>
        <taxon>Panagrolaimidae</taxon>
        <taxon>Panagrellus</taxon>
    </lineage>
</organism>
<dbReference type="Proteomes" id="UP000492821">
    <property type="component" value="Unassembled WGS sequence"/>
</dbReference>
<name>A0A7E4V8N0_PANRE</name>
<keyword evidence="1" id="KW-1185">Reference proteome</keyword>
<evidence type="ECO:0000313" key="1">
    <source>
        <dbReference type="Proteomes" id="UP000492821"/>
    </source>
</evidence>
<reference evidence="2" key="2">
    <citation type="submission" date="2020-10" db="UniProtKB">
        <authorList>
            <consortium name="WormBaseParasite"/>
        </authorList>
    </citation>
    <scope>IDENTIFICATION</scope>
</reference>
<accession>A0A7E4V8N0</accession>
<protein>
    <submittedName>
        <fullName evidence="2">FTH domain-containing protein</fullName>
    </submittedName>
</protein>
<sequence length="177" mass="20809">MVVDLNTNVAMNFINFTDLLTALPKIQQITSMRYHNANWITEILQVKHHLLTVLTLRYEHFEQCDEFDKNQLLTFLKAQRTGFRLTLDIREANVEFVAQLMEFLDKNLDRDYDPDKADYYFRNEVAITNGTETIGRWCLPPDENEMHFLVKSKPLVKFSLAKTNEEAEYEVVDGEII</sequence>
<evidence type="ECO:0000313" key="2">
    <source>
        <dbReference type="WBParaSite" id="Pan_g17559.t1"/>
    </source>
</evidence>